<accession>A0ABD1HH67</accession>
<protein>
    <submittedName>
        <fullName evidence="2">F-box/LRR-repeat protein 23</fullName>
    </submittedName>
</protein>
<dbReference type="SMART" id="SM00256">
    <property type="entry name" value="FBOX"/>
    <property type="match status" value="1"/>
</dbReference>
<dbReference type="CDD" id="cd22164">
    <property type="entry name" value="F-box_AtSKIP19-like"/>
    <property type="match status" value="1"/>
</dbReference>
<keyword evidence="3" id="KW-1185">Reference proteome</keyword>
<organism evidence="2 3">
    <name type="scientific">Salvia divinorum</name>
    <name type="common">Maria pastora</name>
    <name type="synonym">Diviner's sage</name>
    <dbReference type="NCBI Taxonomy" id="28513"/>
    <lineage>
        <taxon>Eukaryota</taxon>
        <taxon>Viridiplantae</taxon>
        <taxon>Streptophyta</taxon>
        <taxon>Embryophyta</taxon>
        <taxon>Tracheophyta</taxon>
        <taxon>Spermatophyta</taxon>
        <taxon>Magnoliopsida</taxon>
        <taxon>eudicotyledons</taxon>
        <taxon>Gunneridae</taxon>
        <taxon>Pentapetalae</taxon>
        <taxon>asterids</taxon>
        <taxon>lamiids</taxon>
        <taxon>Lamiales</taxon>
        <taxon>Lamiaceae</taxon>
        <taxon>Nepetoideae</taxon>
        <taxon>Mentheae</taxon>
        <taxon>Salviinae</taxon>
        <taxon>Salvia</taxon>
        <taxon>Salvia subgen. Calosphace</taxon>
    </lineage>
</organism>
<dbReference type="Pfam" id="PF12937">
    <property type="entry name" value="F-box-like"/>
    <property type="match status" value="1"/>
</dbReference>
<dbReference type="PROSITE" id="PS50181">
    <property type="entry name" value="FBOX"/>
    <property type="match status" value="1"/>
</dbReference>
<reference evidence="2 3" key="1">
    <citation type="submission" date="2024-06" db="EMBL/GenBank/DDBJ databases">
        <title>A chromosome level genome sequence of Diviner's sage (Salvia divinorum).</title>
        <authorList>
            <person name="Ford S.A."/>
            <person name="Ro D.-K."/>
            <person name="Ness R.W."/>
            <person name="Phillips M.A."/>
        </authorList>
    </citation>
    <scope>NUCLEOTIDE SEQUENCE [LARGE SCALE GENOMIC DNA]</scope>
    <source>
        <strain evidence="2">SAF-2024a</strain>
        <tissue evidence="2">Leaf</tissue>
    </source>
</reference>
<dbReference type="PANTHER" id="PTHR38926">
    <property type="entry name" value="F-BOX DOMAIN CONTAINING PROTEIN, EXPRESSED"/>
    <property type="match status" value="1"/>
</dbReference>
<dbReference type="InterPro" id="IPR032675">
    <property type="entry name" value="LRR_dom_sf"/>
</dbReference>
<proteinExistence type="predicted"/>
<dbReference type="SUPFAM" id="SSF81383">
    <property type="entry name" value="F-box domain"/>
    <property type="match status" value="1"/>
</dbReference>
<dbReference type="InterPro" id="IPR001810">
    <property type="entry name" value="F-box_dom"/>
</dbReference>
<comment type="caution">
    <text evidence="2">The sequence shown here is derived from an EMBL/GenBank/DDBJ whole genome shotgun (WGS) entry which is preliminary data.</text>
</comment>
<dbReference type="InterPro" id="IPR036047">
    <property type="entry name" value="F-box-like_dom_sf"/>
</dbReference>
<feature type="domain" description="F-box" evidence="1">
    <location>
        <begin position="10"/>
        <end position="56"/>
    </location>
</feature>
<dbReference type="Gene3D" id="3.80.10.10">
    <property type="entry name" value="Ribonuclease Inhibitor"/>
    <property type="match status" value="1"/>
</dbReference>
<dbReference type="PANTHER" id="PTHR38926:SF2">
    <property type="entry name" value="F-BOX_LRR-REPEAT PROTEIN 21-RELATED"/>
    <property type="match status" value="1"/>
</dbReference>
<sequence>MSMAAAPPPSPPWTELPDDLTENILQRLRTEEIMNAQLVCSTWWRICKNPSMWRVINLDCRHWEDDEFDGICRYAVDCSQGQLAELMVTSFAEDRGFLNYVADRSSQLRCLTLVEYDKIETALIDAIKKLPQLEELHLIKMPSISINRFETICVYCRMLKSFTYNEHWDEGTASTKYAVAIGKYMPNLLHLRLWGLWTKNRGLEAILDGCPSLELLDLRRCSGLDLEGALGERCFDQVKHLRLPSDSIDDIDWFIKYPDDDEFDHEYGCDCNYAYGCYCY</sequence>
<dbReference type="Proteomes" id="UP001567538">
    <property type="component" value="Unassembled WGS sequence"/>
</dbReference>
<dbReference type="AlphaFoldDB" id="A0ABD1HH67"/>
<dbReference type="EMBL" id="JBEAFC010000005">
    <property type="protein sequence ID" value="KAL1555775.1"/>
    <property type="molecule type" value="Genomic_DNA"/>
</dbReference>
<gene>
    <name evidence="2" type="ORF">AAHA92_11475</name>
</gene>
<evidence type="ECO:0000313" key="3">
    <source>
        <dbReference type="Proteomes" id="UP001567538"/>
    </source>
</evidence>
<evidence type="ECO:0000259" key="1">
    <source>
        <dbReference type="PROSITE" id="PS50181"/>
    </source>
</evidence>
<dbReference type="SUPFAM" id="SSF52047">
    <property type="entry name" value="RNI-like"/>
    <property type="match status" value="1"/>
</dbReference>
<name>A0ABD1HH67_SALDI</name>
<evidence type="ECO:0000313" key="2">
    <source>
        <dbReference type="EMBL" id="KAL1555775.1"/>
    </source>
</evidence>